<sequence>MGFENVGLTYGFDDYYWSDLDSDSDGDKSMSGHSRTNPIPGDTAASAEPTSTTFSAATSGPSTHRDTSGSVEMLDAAITPTAAHTPSAPSVGGNVAYPTLPSLNESSSSLTGAQQNAYQPTLFGGEHSRGKKREREEPSEDVGRRKKAHTASGMKTQQQSST</sequence>
<dbReference type="AlphaFoldDB" id="A0A6A6R399"/>
<gene>
    <name evidence="2" type="ORF">BU16DRAFT_523754</name>
</gene>
<feature type="non-terminal residue" evidence="2">
    <location>
        <position position="162"/>
    </location>
</feature>
<protein>
    <submittedName>
        <fullName evidence="2">Uncharacterized protein</fullName>
    </submittedName>
</protein>
<name>A0A6A6R399_9PEZI</name>
<dbReference type="OrthoDB" id="10647224at2759"/>
<dbReference type="Proteomes" id="UP000799750">
    <property type="component" value="Unassembled WGS sequence"/>
</dbReference>
<feature type="region of interest" description="Disordered" evidence="1">
    <location>
        <begin position="21"/>
        <end position="162"/>
    </location>
</feature>
<reference evidence="2" key="1">
    <citation type="journal article" date="2020" name="Stud. Mycol.">
        <title>101 Dothideomycetes genomes: a test case for predicting lifestyles and emergence of pathogens.</title>
        <authorList>
            <person name="Haridas S."/>
            <person name="Albert R."/>
            <person name="Binder M."/>
            <person name="Bloem J."/>
            <person name="Labutti K."/>
            <person name="Salamov A."/>
            <person name="Andreopoulos B."/>
            <person name="Baker S."/>
            <person name="Barry K."/>
            <person name="Bills G."/>
            <person name="Bluhm B."/>
            <person name="Cannon C."/>
            <person name="Castanera R."/>
            <person name="Culley D."/>
            <person name="Daum C."/>
            <person name="Ezra D."/>
            <person name="Gonzalez J."/>
            <person name="Henrissat B."/>
            <person name="Kuo A."/>
            <person name="Liang C."/>
            <person name="Lipzen A."/>
            <person name="Lutzoni F."/>
            <person name="Magnuson J."/>
            <person name="Mondo S."/>
            <person name="Nolan M."/>
            <person name="Ohm R."/>
            <person name="Pangilinan J."/>
            <person name="Park H.-J."/>
            <person name="Ramirez L."/>
            <person name="Alfaro M."/>
            <person name="Sun H."/>
            <person name="Tritt A."/>
            <person name="Yoshinaga Y."/>
            <person name="Zwiers L.-H."/>
            <person name="Turgeon B."/>
            <person name="Goodwin S."/>
            <person name="Spatafora J."/>
            <person name="Crous P."/>
            <person name="Grigoriev I."/>
        </authorList>
    </citation>
    <scope>NUCLEOTIDE SEQUENCE</scope>
    <source>
        <strain evidence="2">CBS 269.34</strain>
    </source>
</reference>
<dbReference type="EMBL" id="MU004184">
    <property type="protein sequence ID" value="KAF2499248.1"/>
    <property type="molecule type" value="Genomic_DNA"/>
</dbReference>
<organism evidence="2 3">
    <name type="scientific">Lophium mytilinum</name>
    <dbReference type="NCBI Taxonomy" id="390894"/>
    <lineage>
        <taxon>Eukaryota</taxon>
        <taxon>Fungi</taxon>
        <taxon>Dikarya</taxon>
        <taxon>Ascomycota</taxon>
        <taxon>Pezizomycotina</taxon>
        <taxon>Dothideomycetes</taxon>
        <taxon>Pleosporomycetidae</taxon>
        <taxon>Mytilinidiales</taxon>
        <taxon>Mytilinidiaceae</taxon>
        <taxon>Lophium</taxon>
    </lineage>
</organism>
<evidence type="ECO:0000313" key="2">
    <source>
        <dbReference type="EMBL" id="KAF2499248.1"/>
    </source>
</evidence>
<evidence type="ECO:0000313" key="3">
    <source>
        <dbReference type="Proteomes" id="UP000799750"/>
    </source>
</evidence>
<proteinExistence type="predicted"/>
<feature type="compositionally biased region" description="Polar residues" evidence="1">
    <location>
        <begin position="101"/>
        <end position="119"/>
    </location>
</feature>
<feature type="compositionally biased region" description="Polar residues" evidence="1">
    <location>
        <begin position="153"/>
        <end position="162"/>
    </location>
</feature>
<evidence type="ECO:0000256" key="1">
    <source>
        <dbReference type="SAM" id="MobiDB-lite"/>
    </source>
</evidence>
<keyword evidence="3" id="KW-1185">Reference proteome</keyword>
<feature type="compositionally biased region" description="Polar residues" evidence="1">
    <location>
        <begin position="48"/>
        <end position="62"/>
    </location>
</feature>
<accession>A0A6A6R399</accession>